<feature type="region of interest" description="Disordered" evidence="1">
    <location>
        <begin position="244"/>
        <end position="350"/>
    </location>
</feature>
<accession>A0AA38WWH6</accession>
<evidence type="ECO:0000313" key="2">
    <source>
        <dbReference type="EMBL" id="KAJ9602415.1"/>
    </source>
</evidence>
<evidence type="ECO:0000256" key="1">
    <source>
        <dbReference type="SAM" id="MobiDB-lite"/>
    </source>
</evidence>
<sequence>MAGVLAARDQENLLHAHRTTAAGKPLNQNVRALHPKTPGNLRTPFRSANDENLPITQKGQKTFGQDGPSKLDKNAFVTPLAPRNRAPLGAKTTNPKGFQTPAPVIAKPGRTVQKPSTGARRSKRSKITVAQSEPVDADVLTRPSAEEEEPDFGYAPPPPVELPDPPIEFIENPELTEDLRHDHYVDRYFKSPKDENGLSLRLKKEEEEWRKFDEERMRESAKDLDKPVFPTFAELNKQVDDMIAAGPKKKRAPLSRVDSTEARSAVASLSESQSHLPSAAMKPTQASEQKKKHALPSARPKALGAREPPTPVRTKHAAFSKNTIGFPKAKKAPSIIPRSGALHTSRPVKIEQASVHPRDFRDLYGSPPEESDMWFRLKRYELLEEELAQDNDDAEESLFESDFFPFDNAKLDDEDFQLPMPE</sequence>
<gene>
    <name evidence="2" type="ORF">H2200_012957</name>
</gene>
<name>A0AA38WWH6_9EURO</name>
<protein>
    <submittedName>
        <fullName evidence="2">Uncharacterized protein</fullName>
    </submittedName>
</protein>
<reference evidence="2" key="1">
    <citation type="submission" date="2022-10" db="EMBL/GenBank/DDBJ databases">
        <title>Culturing micro-colonial fungi from biological soil crusts in the Mojave desert and describing Neophaeococcomyces mojavensis, and introducing the new genera and species Taxawa tesnikishii.</title>
        <authorList>
            <person name="Kurbessoian T."/>
            <person name="Stajich J.E."/>
        </authorList>
    </citation>
    <scope>NUCLEOTIDE SEQUENCE</scope>
    <source>
        <strain evidence="2">TK_41</strain>
    </source>
</reference>
<feature type="compositionally biased region" description="Polar residues" evidence="1">
    <location>
        <begin position="267"/>
        <end position="276"/>
    </location>
</feature>
<dbReference type="EMBL" id="JAPDRK010000026">
    <property type="protein sequence ID" value="KAJ9602415.1"/>
    <property type="molecule type" value="Genomic_DNA"/>
</dbReference>
<comment type="caution">
    <text evidence="2">The sequence shown here is derived from an EMBL/GenBank/DDBJ whole genome shotgun (WGS) entry which is preliminary data.</text>
</comment>
<dbReference type="Proteomes" id="UP001172673">
    <property type="component" value="Unassembled WGS sequence"/>
</dbReference>
<dbReference type="AlphaFoldDB" id="A0AA38WWH6"/>
<organism evidence="2 3">
    <name type="scientific">Cladophialophora chaetospira</name>
    <dbReference type="NCBI Taxonomy" id="386627"/>
    <lineage>
        <taxon>Eukaryota</taxon>
        <taxon>Fungi</taxon>
        <taxon>Dikarya</taxon>
        <taxon>Ascomycota</taxon>
        <taxon>Pezizomycotina</taxon>
        <taxon>Eurotiomycetes</taxon>
        <taxon>Chaetothyriomycetidae</taxon>
        <taxon>Chaetothyriales</taxon>
        <taxon>Herpotrichiellaceae</taxon>
        <taxon>Cladophialophora</taxon>
    </lineage>
</organism>
<evidence type="ECO:0000313" key="3">
    <source>
        <dbReference type="Proteomes" id="UP001172673"/>
    </source>
</evidence>
<feature type="compositionally biased region" description="Pro residues" evidence="1">
    <location>
        <begin position="155"/>
        <end position="166"/>
    </location>
</feature>
<keyword evidence="3" id="KW-1185">Reference proteome</keyword>
<proteinExistence type="predicted"/>
<feature type="region of interest" description="Disordered" evidence="1">
    <location>
        <begin position="83"/>
        <end position="168"/>
    </location>
</feature>